<dbReference type="GO" id="GO:0048038">
    <property type="term" value="F:quinone binding"/>
    <property type="evidence" value="ECO:0007669"/>
    <property type="project" value="InterPro"/>
</dbReference>
<evidence type="ECO:0000256" key="3">
    <source>
        <dbReference type="ARBA" id="ARBA00022905"/>
    </source>
</evidence>
<organism evidence="5 6">
    <name type="scientific">Pseudomonas kuykendallii</name>
    <dbReference type="NCBI Taxonomy" id="1007099"/>
    <lineage>
        <taxon>Bacteria</taxon>
        <taxon>Pseudomonadati</taxon>
        <taxon>Pseudomonadota</taxon>
        <taxon>Gammaproteobacteria</taxon>
        <taxon>Pseudomonadales</taxon>
        <taxon>Pseudomonadaceae</taxon>
        <taxon>Pseudomonas</taxon>
    </lineage>
</organism>
<name>A0A1H3EPJ7_9PSED</name>
<dbReference type="EMBL" id="FNNU01000006">
    <property type="protein sequence ID" value="SDX80477.1"/>
    <property type="molecule type" value="Genomic_DNA"/>
</dbReference>
<dbReference type="InterPro" id="IPR022479">
    <property type="entry name" value="PqqD_bac"/>
</dbReference>
<evidence type="ECO:0000313" key="5">
    <source>
        <dbReference type="EMBL" id="SDX80477.1"/>
    </source>
</evidence>
<comment type="pathway">
    <text evidence="1 4">Cofactor biosynthesis; pyrroloquinoline quinone biosynthesis.</text>
</comment>
<dbReference type="HAMAP" id="MF_00655">
    <property type="entry name" value="PQQ_syn_PqqD"/>
    <property type="match status" value="1"/>
</dbReference>
<dbReference type="InterPro" id="IPR008792">
    <property type="entry name" value="PQQD"/>
</dbReference>
<evidence type="ECO:0000313" key="6">
    <source>
        <dbReference type="Proteomes" id="UP000243778"/>
    </source>
</evidence>
<comment type="subunit">
    <text evidence="2 4">Monomer. Interacts with PqqE.</text>
</comment>
<evidence type="ECO:0000256" key="4">
    <source>
        <dbReference type="HAMAP-Rule" id="MF_00655"/>
    </source>
</evidence>
<gene>
    <name evidence="4" type="primary">pqqD</name>
    <name evidence="5" type="ORF">SAMN05216287_3811</name>
</gene>
<dbReference type="UniPathway" id="UPA00539"/>
<dbReference type="InterPro" id="IPR041881">
    <property type="entry name" value="PqqD_sf"/>
</dbReference>
<evidence type="ECO:0000256" key="2">
    <source>
        <dbReference type="ARBA" id="ARBA00011741"/>
    </source>
</evidence>
<keyword evidence="3 4" id="KW-0884">PQQ biosynthesis</keyword>
<evidence type="ECO:0000256" key="1">
    <source>
        <dbReference type="ARBA" id="ARBA00004886"/>
    </source>
</evidence>
<reference evidence="6" key="1">
    <citation type="submission" date="2016-10" db="EMBL/GenBank/DDBJ databases">
        <authorList>
            <person name="Varghese N."/>
            <person name="Submissions S."/>
        </authorList>
    </citation>
    <scope>NUCLEOTIDE SEQUENCE [LARGE SCALE GENOMIC DNA]</scope>
    <source>
        <strain evidence="6">NRRL B-59562</strain>
    </source>
</reference>
<protein>
    <recommendedName>
        <fullName evidence="4">PqqA binding protein</fullName>
    </recommendedName>
    <alternativeName>
        <fullName evidence="4">Coenzyme PQQ synthesis protein D</fullName>
    </alternativeName>
    <alternativeName>
        <fullName evidence="4">Pyrroloquinoline quinone biosynthesis protein D</fullName>
    </alternativeName>
</protein>
<dbReference type="Gene3D" id="1.10.10.1150">
    <property type="entry name" value="Coenzyme PQQ synthesis protein D (PqqD)"/>
    <property type="match status" value="1"/>
</dbReference>
<dbReference type="STRING" id="1007099.SAMN05216287_3811"/>
<dbReference type="Pfam" id="PF05402">
    <property type="entry name" value="PqqD"/>
    <property type="match status" value="1"/>
</dbReference>
<accession>A0A1H3EPJ7</accession>
<dbReference type="NCBIfam" id="TIGR03859">
    <property type="entry name" value="PQQ_PqqD"/>
    <property type="match status" value="1"/>
</dbReference>
<dbReference type="AlphaFoldDB" id="A0A1H3EPJ7"/>
<proteinExistence type="inferred from homology"/>
<dbReference type="NCBIfam" id="NF002535">
    <property type="entry name" value="PRK02079.1"/>
    <property type="match status" value="1"/>
</dbReference>
<comment type="similarity">
    <text evidence="4">Belongs to the PqqD family.</text>
</comment>
<dbReference type="Proteomes" id="UP000243778">
    <property type="component" value="Unassembled WGS sequence"/>
</dbReference>
<keyword evidence="6" id="KW-1185">Reference proteome</keyword>
<comment type="function">
    <text evidence="4">Functions as a PqqA binding protein and presents PqqA to PqqE, in the pyrroloquinoline quinone (PQQ) biosynthetic pathway.</text>
</comment>
<sequence>MTSLARVPALRRGYRFQFEPAQDAHVLLYPEGMIKLNGSAAEILKQVDGQRDTAAIVAALSAQFPDAPDLAPDVLEFLDIAHAKHWIEFR</sequence>
<dbReference type="GO" id="GO:0018189">
    <property type="term" value="P:pyrroloquinoline quinone biosynthetic process"/>
    <property type="evidence" value="ECO:0007669"/>
    <property type="project" value="UniProtKB-UniRule"/>
</dbReference>